<dbReference type="EMBL" id="CAEZSR010000127">
    <property type="protein sequence ID" value="CAB4577046.1"/>
    <property type="molecule type" value="Genomic_DNA"/>
</dbReference>
<feature type="region of interest" description="Disordered" evidence="1">
    <location>
        <begin position="179"/>
        <end position="210"/>
    </location>
</feature>
<protein>
    <submittedName>
        <fullName evidence="2">Unannotated protein</fullName>
    </submittedName>
</protein>
<evidence type="ECO:0000313" key="2">
    <source>
        <dbReference type="EMBL" id="CAB4577046.1"/>
    </source>
</evidence>
<name>A0A6J6EMD2_9ZZZZ</name>
<sequence>MYLDLNHWVSLAKANCGHRDGERFRQALDVLVDARSAGGAVFPISDSTFFEVSKIKQFRQRRDLRDVIEMVSGYSVVTSRSVIATHEIEAALDELVGPSSRPINSMDYLDWGVARAFGMVGGFRVFDDAGNDVTASARAEFPQGPDAFDELFADAELQLIRSVLAGPSPDEELELRLLGSRGGDDGGIGAKRAGQEMWASPRRADGGYDA</sequence>
<reference evidence="2" key="1">
    <citation type="submission" date="2020-05" db="EMBL/GenBank/DDBJ databases">
        <authorList>
            <person name="Chiriac C."/>
            <person name="Salcher M."/>
            <person name="Ghai R."/>
            <person name="Kavagutti S V."/>
        </authorList>
    </citation>
    <scope>NUCLEOTIDE SEQUENCE</scope>
</reference>
<evidence type="ECO:0000256" key="1">
    <source>
        <dbReference type="SAM" id="MobiDB-lite"/>
    </source>
</evidence>
<gene>
    <name evidence="2" type="ORF">UFOPK1493_02785</name>
</gene>
<accession>A0A6J6EMD2</accession>
<dbReference type="AlphaFoldDB" id="A0A6J6EMD2"/>
<proteinExistence type="predicted"/>
<organism evidence="2">
    <name type="scientific">freshwater metagenome</name>
    <dbReference type="NCBI Taxonomy" id="449393"/>
    <lineage>
        <taxon>unclassified sequences</taxon>
        <taxon>metagenomes</taxon>
        <taxon>ecological metagenomes</taxon>
    </lineage>
</organism>